<accession>A0ABV7E5N3</accession>
<reference evidence="6" key="1">
    <citation type="journal article" date="2019" name="Int. J. Syst. Evol. Microbiol.">
        <title>The Global Catalogue of Microorganisms (GCM) 10K type strain sequencing project: providing services to taxonomists for standard genome sequencing and annotation.</title>
        <authorList>
            <consortium name="The Broad Institute Genomics Platform"/>
            <consortium name="The Broad Institute Genome Sequencing Center for Infectious Disease"/>
            <person name="Wu L."/>
            <person name="Ma J."/>
        </authorList>
    </citation>
    <scope>NUCLEOTIDE SEQUENCE [LARGE SCALE GENOMIC DNA]</scope>
    <source>
        <strain evidence="6">KCTC 52607</strain>
    </source>
</reference>
<sequence>MKFGIFDHVDDSGLPLADHLEARLHMVAAFEEAGFHAYHVAEHHGTPLGHAPSPAVYLAALSQRTQTIRLGPLVFLLPLYHPLRLAEEIAMLDALSGGRLEFGYGRGISPIEMGFYGVDMAEQEERAAETLAVVLKALESDTLDHTGRFFTFNGVPVPQRPTQTPRPPLWYGTNSPGSAERCAKERLNIVTLLAGEPLRKLVASYRAAYAASGGDAEAMPLIGAGRHIVVADSDGEARAIATRAFARWRASFVHLWQTQDVPNPIVSRFPADWAALEAAGSGCAGSPATVRAFLQSDIAAGGYTYSVAQLAFGDMTVAEVTRSAELFGAEVMPAFSAC</sequence>
<evidence type="ECO:0000256" key="3">
    <source>
        <dbReference type="SAM" id="MobiDB-lite"/>
    </source>
</evidence>
<evidence type="ECO:0000259" key="4">
    <source>
        <dbReference type="Pfam" id="PF00296"/>
    </source>
</evidence>
<protein>
    <submittedName>
        <fullName evidence="5">LLM class flavin-dependent oxidoreductase</fullName>
        <ecNumber evidence="5">1.-.-.-</ecNumber>
    </submittedName>
</protein>
<comment type="caution">
    <text evidence="5">The sequence shown here is derived from an EMBL/GenBank/DDBJ whole genome shotgun (WGS) entry which is preliminary data.</text>
</comment>
<dbReference type="PANTHER" id="PTHR30137">
    <property type="entry name" value="LUCIFERASE-LIKE MONOOXYGENASE"/>
    <property type="match status" value="1"/>
</dbReference>
<evidence type="ECO:0000256" key="1">
    <source>
        <dbReference type="ARBA" id="ARBA00023002"/>
    </source>
</evidence>
<proteinExistence type="predicted"/>
<keyword evidence="6" id="KW-1185">Reference proteome</keyword>
<dbReference type="EC" id="1.-.-.-" evidence="5"/>
<evidence type="ECO:0000256" key="2">
    <source>
        <dbReference type="ARBA" id="ARBA00023033"/>
    </source>
</evidence>
<dbReference type="InterPro" id="IPR011251">
    <property type="entry name" value="Luciferase-like_dom"/>
</dbReference>
<dbReference type="PANTHER" id="PTHR30137:SF8">
    <property type="entry name" value="BLR5498 PROTEIN"/>
    <property type="match status" value="1"/>
</dbReference>
<keyword evidence="1 5" id="KW-0560">Oxidoreductase</keyword>
<dbReference type="Gene3D" id="3.20.20.30">
    <property type="entry name" value="Luciferase-like domain"/>
    <property type="match status" value="1"/>
</dbReference>
<dbReference type="Pfam" id="PF00296">
    <property type="entry name" value="Bac_luciferase"/>
    <property type="match status" value="1"/>
</dbReference>
<organism evidence="5 6">
    <name type="scientific">Alteraurantiacibacter palmitatis</name>
    <dbReference type="NCBI Taxonomy" id="2054628"/>
    <lineage>
        <taxon>Bacteria</taxon>
        <taxon>Pseudomonadati</taxon>
        <taxon>Pseudomonadota</taxon>
        <taxon>Alphaproteobacteria</taxon>
        <taxon>Sphingomonadales</taxon>
        <taxon>Erythrobacteraceae</taxon>
        <taxon>Alteraurantiacibacter</taxon>
    </lineage>
</organism>
<evidence type="ECO:0000313" key="6">
    <source>
        <dbReference type="Proteomes" id="UP001595456"/>
    </source>
</evidence>
<dbReference type="EMBL" id="JBHRST010000013">
    <property type="protein sequence ID" value="MFC3098064.1"/>
    <property type="molecule type" value="Genomic_DNA"/>
</dbReference>
<dbReference type="InterPro" id="IPR050766">
    <property type="entry name" value="Bact_Lucif_Oxidored"/>
</dbReference>
<dbReference type="InterPro" id="IPR036661">
    <property type="entry name" value="Luciferase-like_sf"/>
</dbReference>
<gene>
    <name evidence="5" type="ORF">ACFODU_09665</name>
</gene>
<keyword evidence="2" id="KW-0503">Monooxygenase</keyword>
<feature type="domain" description="Luciferase-like" evidence="4">
    <location>
        <begin position="1"/>
        <end position="248"/>
    </location>
</feature>
<dbReference type="SUPFAM" id="SSF51679">
    <property type="entry name" value="Bacterial luciferase-like"/>
    <property type="match status" value="1"/>
</dbReference>
<dbReference type="RefSeq" id="WP_336925390.1">
    <property type="nucleotide sequence ID" value="NZ_JBANRO010000004.1"/>
</dbReference>
<evidence type="ECO:0000313" key="5">
    <source>
        <dbReference type="EMBL" id="MFC3098064.1"/>
    </source>
</evidence>
<dbReference type="Proteomes" id="UP001595456">
    <property type="component" value="Unassembled WGS sequence"/>
</dbReference>
<name>A0ABV7E5N3_9SPHN</name>
<feature type="region of interest" description="Disordered" evidence="3">
    <location>
        <begin position="154"/>
        <end position="176"/>
    </location>
</feature>
<dbReference type="GO" id="GO:0016491">
    <property type="term" value="F:oxidoreductase activity"/>
    <property type="evidence" value="ECO:0007669"/>
    <property type="project" value="UniProtKB-KW"/>
</dbReference>